<feature type="transmembrane region" description="Helical" evidence="8">
    <location>
        <begin position="146"/>
        <end position="167"/>
    </location>
</feature>
<sequence length="754" mass="82022">MLPSASKVVSGRSEPTVTVVNPRQWFSNLEVDLKQDSIGYVKSVFPIARWIRRYNLGWLSGDVVAGLTVGMVLVPQSMSYAQIATLPSQYGLYSAFVGVFLYCFFATSKDVSIGPVAVMSLTVSQIIKELDESHPGVWSGPEIGTALSFLCGVIVLGLGLLRIGWLVEFIPAPAVSGFMTGSAINIVAGQVPHLLGVTGFDTRTVTYKVIVNTLKNLPSTTIDAAFGLPALFALYSVRAIFNNLSERYPARARTFFFLSMMRNGVILVIVTIVSWLYSSHYFSSKGTYPIAIIKTVPRGFQHFGMPDLDSNLLKALIPQLPAATVILLLEHISISKSFGRINGYKINPNQELIAIGVTNTVGTVFNAYPSTGSFSRSALNSKSGVRTPLAGWFTGAVVVVALYGLTPAFFWIPTAGLSAIIIHTVADLVSSPSHVFAFWRVSPIEFIIWLASVLVTIFATIEDGIYVSIVSSLVLLLLRVARPRGQFLGRVTVYSNSRRGGSRDVYVPLKQPNPGVLNSGIRVEPPRPGVIVYRYEESILYPNCSIMNSTIVEYVKTTTRRGKDMHNVKACDRPWNDPGTAEEEGLEPISSNAAKPLLRAIVLDFSAVSHIDTTGIQALADTRTEVEKWADRSIEFHFANILSPWIARALVAGGFGRDANPLGMVSAKHAIPCRNEETVEEAQVTVDLESRMKCKDSESSSGRTSRNLGYYGATETEMASLETPFFHLDLAAAVRAAESAVLRTEGDGQVAEVE</sequence>
<dbReference type="Gene3D" id="3.30.750.24">
    <property type="entry name" value="STAS domain"/>
    <property type="match status" value="1"/>
</dbReference>
<keyword evidence="3" id="KW-0813">Transport</keyword>
<accession>A0A4Y7QJP6</accession>
<dbReference type="CDD" id="cd07042">
    <property type="entry name" value="STAS_SulP_like_sulfate_transporter"/>
    <property type="match status" value="1"/>
</dbReference>
<name>A0A4Y7QJP6_9AGAM</name>
<evidence type="ECO:0000256" key="6">
    <source>
        <dbReference type="ARBA" id="ARBA00023136"/>
    </source>
</evidence>
<dbReference type="Pfam" id="PF01740">
    <property type="entry name" value="STAS"/>
    <property type="match status" value="1"/>
</dbReference>
<evidence type="ECO:0000313" key="10">
    <source>
        <dbReference type="EMBL" id="TDL27441.1"/>
    </source>
</evidence>
<evidence type="ECO:0000256" key="5">
    <source>
        <dbReference type="ARBA" id="ARBA00022989"/>
    </source>
</evidence>
<organism evidence="10 11">
    <name type="scientific">Rickenella mellea</name>
    <dbReference type="NCBI Taxonomy" id="50990"/>
    <lineage>
        <taxon>Eukaryota</taxon>
        <taxon>Fungi</taxon>
        <taxon>Dikarya</taxon>
        <taxon>Basidiomycota</taxon>
        <taxon>Agaricomycotina</taxon>
        <taxon>Agaricomycetes</taxon>
        <taxon>Hymenochaetales</taxon>
        <taxon>Rickenellaceae</taxon>
        <taxon>Rickenella</taxon>
    </lineage>
</organism>
<evidence type="ECO:0000313" key="11">
    <source>
        <dbReference type="Proteomes" id="UP000294933"/>
    </source>
</evidence>
<gene>
    <name evidence="10" type="ORF">BD410DRAFT_835710</name>
</gene>
<feature type="transmembrane region" description="Helical" evidence="8">
    <location>
        <begin position="56"/>
        <end position="78"/>
    </location>
</feature>
<dbReference type="GO" id="GO:0015116">
    <property type="term" value="F:sulfate transmembrane transporter activity"/>
    <property type="evidence" value="ECO:0007669"/>
    <property type="project" value="UniProtKB-ARBA"/>
</dbReference>
<feature type="transmembrane region" description="Helical" evidence="8">
    <location>
        <begin position="441"/>
        <end position="459"/>
    </location>
</feature>
<proteinExistence type="inferred from homology"/>
<dbReference type="STRING" id="50990.A0A4Y7QJP6"/>
<feature type="transmembrane region" description="Helical" evidence="8">
    <location>
        <begin position="224"/>
        <end position="244"/>
    </location>
</feature>
<feature type="transmembrane region" description="Helical" evidence="8">
    <location>
        <begin position="90"/>
        <end position="107"/>
    </location>
</feature>
<evidence type="ECO:0000256" key="1">
    <source>
        <dbReference type="ARBA" id="ARBA00004141"/>
    </source>
</evidence>
<dbReference type="VEuPathDB" id="FungiDB:BD410DRAFT_835710"/>
<dbReference type="InterPro" id="IPR036513">
    <property type="entry name" value="STAS_dom_sf"/>
</dbReference>
<dbReference type="NCBIfam" id="TIGR00815">
    <property type="entry name" value="sulP"/>
    <property type="match status" value="1"/>
</dbReference>
<feature type="transmembrane region" description="Helical" evidence="8">
    <location>
        <begin position="312"/>
        <end position="329"/>
    </location>
</feature>
<dbReference type="Proteomes" id="UP000294933">
    <property type="component" value="Unassembled WGS sequence"/>
</dbReference>
<feature type="transmembrane region" description="Helical" evidence="8">
    <location>
        <begin position="385"/>
        <end position="403"/>
    </location>
</feature>
<reference evidence="10 11" key="1">
    <citation type="submission" date="2018-06" db="EMBL/GenBank/DDBJ databases">
        <title>A transcriptomic atlas of mushroom development highlights an independent origin of complex multicellularity.</title>
        <authorList>
            <consortium name="DOE Joint Genome Institute"/>
            <person name="Krizsan K."/>
            <person name="Almasi E."/>
            <person name="Merenyi Z."/>
            <person name="Sahu N."/>
            <person name="Viragh M."/>
            <person name="Koszo T."/>
            <person name="Mondo S."/>
            <person name="Kiss B."/>
            <person name="Balint B."/>
            <person name="Kues U."/>
            <person name="Barry K."/>
            <person name="Hegedus J.C."/>
            <person name="Henrissat B."/>
            <person name="Johnson J."/>
            <person name="Lipzen A."/>
            <person name="Ohm R."/>
            <person name="Nagy I."/>
            <person name="Pangilinan J."/>
            <person name="Yan J."/>
            <person name="Xiong Y."/>
            <person name="Grigoriev I.V."/>
            <person name="Hibbett D.S."/>
            <person name="Nagy L.G."/>
        </authorList>
    </citation>
    <scope>NUCLEOTIDE SEQUENCE [LARGE SCALE GENOMIC DNA]</scope>
    <source>
        <strain evidence="10 11">SZMC22713</strain>
    </source>
</reference>
<keyword evidence="11" id="KW-1185">Reference proteome</keyword>
<keyword evidence="6 8" id="KW-0472">Membrane</keyword>
<dbReference type="GO" id="GO:1902434">
    <property type="term" value="P:sulfate import across plasma membrane"/>
    <property type="evidence" value="ECO:0007669"/>
    <property type="project" value="UniProtKB-ARBA"/>
</dbReference>
<dbReference type="GO" id="GO:0016020">
    <property type="term" value="C:membrane"/>
    <property type="evidence" value="ECO:0007669"/>
    <property type="project" value="UniProtKB-SubCell"/>
</dbReference>
<dbReference type="InterPro" id="IPR001902">
    <property type="entry name" value="SLC26A/SulP_fam"/>
</dbReference>
<comment type="subcellular location">
    <subcellularLocation>
        <location evidence="1">Membrane</location>
        <topology evidence="1">Multi-pass membrane protein</topology>
    </subcellularLocation>
</comment>
<feature type="transmembrane region" description="Helical" evidence="8">
    <location>
        <begin position="256"/>
        <end position="277"/>
    </location>
</feature>
<dbReference type="Pfam" id="PF00916">
    <property type="entry name" value="Sulfate_transp"/>
    <property type="match status" value="1"/>
</dbReference>
<dbReference type="InterPro" id="IPR011547">
    <property type="entry name" value="SLC26A/SulP_dom"/>
</dbReference>
<evidence type="ECO:0000256" key="3">
    <source>
        <dbReference type="ARBA" id="ARBA00022448"/>
    </source>
</evidence>
<dbReference type="EMBL" id="ML170159">
    <property type="protein sequence ID" value="TDL27441.1"/>
    <property type="molecule type" value="Genomic_DNA"/>
</dbReference>
<dbReference type="PANTHER" id="PTHR11814">
    <property type="entry name" value="SULFATE TRANSPORTER"/>
    <property type="match status" value="1"/>
</dbReference>
<feature type="transmembrane region" description="Helical" evidence="8">
    <location>
        <begin position="465"/>
        <end position="481"/>
    </location>
</feature>
<comment type="function">
    <text evidence="7">High affinity uptake of sulfate into the cell.</text>
</comment>
<dbReference type="AlphaFoldDB" id="A0A4Y7QJP6"/>
<evidence type="ECO:0000259" key="9">
    <source>
        <dbReference type="PROSITE" id="PS50801"/>
    </source>
</evidence>
<dbReference type="SUPFAM" id="SSF52091">
    <property type="entry name" value="SpoIIaa-like"/>
    <property type="match status" value="1"/>
</dbReference>
<dbReference type="PROSITE" id="PS50801">
    <property type="entry name" value="STAS"/>
    <property type="match status" value="1"/>
</dbReference>
<evidence type="ECO:0000256" key="7">
    <source>
        <dbReference type="ARBA" id="ARBA00054315"/>
    </source>
</evidence>
<comment type="similarity">
    <text evidence="2">Belongs to the SLC26A/SulP transporter (TC 2.A.53) family.</text>
</comment>
<keyword evidence="5 8" id="KW-1133">Transmembrane helix</keyword>
<protein>
    <submittedName>
        <fullName evidence="10">High affinity sulfate permease</fullName>
    </submittedName>
</protein>
<evidence type="ECO:0000256" key="4">
    <source>
        <dbReference type="ARBA" id="ARBA00022692"/>
    </source>
</evidence>
<dbReference type="FunFam" id="3.30.750.24:FF:000046">
    <property type="entry name" value="Solute carrier family 26 (Sodium-independent sulfate anion transporter), member 11"/>
    <property type="match status" value="1"/>
</dbReference>
<dbReference type="OrthoDB" id="288203at2759"/>
<evidence type="ECO:0000256" key="8">
    <source>
        <dbReference type="SAM" id="Phobius"/>
    </source>
</evidence>
<feature type="domain" description="STAS" evidence="9">
    <location>
        <begin position="528"/>
        <end position="655"/>
    </location>
</feature>
<keyword evidence="4 8" id="KW-0812">Transmembrane</keyword>
<dbReference type="InterPro" id="IPR002645">
    <property type="entry name" value="STAS_dom"/>
</dbReference>
<evidence type="ECO:0000256" key="2">
    <source>
        <dbReference type="ARBA" id="ARBA00008692"/>
    </source>
</evidence>